<organism evidence="1 2">
    <name type="scientific">Micromonospora azadirachtae</name>
    <dbReference type="NCBI Taxonomy" id="1970735"/>
    <lineage>
        <taxon>Bacteria</taxon>
        <taxon>Bacillati</taxon>
        <taxon>Actinomycetota</taxon>
        <taxon>Actinomycetes</taxon>
        <taxon>Micromonosporales</taxon>
        <taxon>Micromonosporaceae</taxon>
        <taxon>Micromonospora</taxon>
    </lineage>
</organism>
<protein>
    <submittedName>
        <fullName evidence="1">Uncharacterized protein</fullName>
    </submittedName>
</protein>
<name>A0ABW3A009_9ACTN</name>
<gene>
    <name evidence="1" type="ORF">ACFQZ8_07940</name>
</gene>
<dbReference type="EMBL" id="JBHTHM010000242">
    <property type="protein sequence ID" value="MFD0783844.1"/>
    <property type="molecule type" value="Genomic_DNA"/>
</dbReference>
<comment type="caution">
    <text evidence="1">The sequence shown here is derived from an EMBL/GenBank/DDBJ whole genome shotgun (WGS) entry which is preliminary data.</text>
</comment>
<proteinExistence type="predicted"/>
<reference evidence="2" key="1">
    <citation type="journal article" date="2019" name="Int. J. Syst. Evol. Microbiol.">
        <title>The Global Catalogue of Microorganisms (GCM) 10K type strain sequencing project: providing services to taxonomists for standard genome sequencing and annotation.</title>
        <authorList>
            <consortium name="The Broad Institute Genomics Platform"/>
            <consortium name="The Broad Institute Genome Sequencing Center for Infectious Disease"/>
            <person name="Wu L."/>
            <person name="Ma J."/>
        </authorList>
    </citation>
    <scope>NUCLEOTIDE SEQUENCE [LARGE SCALE GENOMIC DNA]</scope>
    <source>
        <strain evidence="2">JCM 32148</strain>
    </source>
</reference>
<dbReference type="Proteomes" id="UP001597053">
    <property type="component" value="Unassembled WGS sequence"/>
</dbReference>
<sequence length="64" mass="7181">MPTPKMTPAQIAELRKHADAYLEAHKDGGYADNSIAMREGGLRYFIAYLEGKYDPATDKGHFNH</sequence>
<keyword evidence="2" id="KW-1185">Reference proteome</keyword>
<evidence type="ECO:0000313" key="2">
    <source>
        <dbReference type="Proteomes" id="UP001597053"/>
    </source>
</evidence>
<accession>A0ABW3A009</accession>
<evidence type="ECO:0000313" key="1">
    <source>
        <dbReference type="EMBL" id="MFD0783844.1"/>
    </source>
</evidence>